<dbReference type="Gene3D" id="1.10.150.120">
    <property type="entry name" value="[2Fe-2S]-binding domain"/>
    <property type="match status" value="1"/>
</dbReference>
<dbReference type="InterPro" id="IPR036010">
    <property type="entry name" value="2Fe-2S_ferredoxin-like_sf"/>
</dbReference>
<feature type="binding site" evidence="20">
    <location>
        <position position="72"/>
    </location>
    <ligand>
        <name>[2Fe-2S] cluster</name>
        <dbReference type="ChEBI" id="CHEBI:190135"/>
        <label>1</label>
    </ligand>
</feature>
<feature type="region of interest" description="Disordered" evidence="21">
    <location>
        <begin position="242"/>
        <end position="276"/>
    </location>
</feature>
<keyword evidence="25" id="KW-1185">Reference proteome</keyword>
<evidence type="ECO:0000259" key="22">
    <source>
        <dbReference type="PROSITE" id="PS51085"/>
    </source>
</evidence>
<feature type="binding site" evidence="19">
    <location>
        <position position="476"/>
    </location>
    <ligand>
        <name>FAD</name>
        <dbReference type="ChEBI" id="CHEBI:57692"/>
    </ligand>
</feature>
<comment type="catalytic activity">
    <reaction evidence="16">
        <text>xanthine + NAD(+) + H2O = urate + NADH + H(+)</text>
        <dbReference type="Rhea" id="RHEA:16669"/>
        <dbReference type="ChEBI" id="CHEBI:15377"/>
        <dbReference type="ChEBI" id="CHEBI:15378"/>
        <dbReference type="ChEBI" id="CHEBI:17712"/>
        <dbReference type="ChEBI" id="CHEBI:17775"/>
        <dbReference type="ChEBI" id="CHEBI:57540"/>
        <dbReference type="ChEBI" id="CHEBI:57945"/>
        <dbReference type="EC" id="1.17.1.4"/>
    </reaction>
</comment>
<dbReference type="Gene3D" id="3.30.390.50">
    <property type="entry name" value="CO dehydrogenase flavoprotein, C-terminal domain"/>
    <property type="match status" value="1"/>
</dbReference>
<comment type="subcellular location">
    <subcellularLocation>
        <location evidence="2">Peroxisome</location>
    </subcellularLocation>
</comment>
<dbReference type="Pfam" id="PF20256">
    <property type="entry name" value="MoCoBD_2"/>
    <property type="match status" value="1"/>
</dbReference>
<accession>A0A3N4JH96</accession>
<dbReference type="GO" id="GO:0005777">
    <property type="term" value="C:peroxisome"/>
    <property type="evidence" value="ECO:0007669"/>
    <property type="project" value="UniProtKB-SubCell"/>
</dbReference>
<comment type="catalytic activity">
    <reaction evidence="17">
        <text>hypoxanthine + NAD(+) + H2O = xanthine + NADH + H(+)</text>
        <dbReference type="Rhea" id="RHEA:24670"/>
        <dbReference type="ChEBI" id="CHEBI:15377"/>
        <dbReference type="ChEBI" id="CHEBI:15378"/>
        <dbReference type="ChEBI" id="CHEBI:17368"/>
        <dbReference type="ChEBI" id="CHEBI:17712"/>
        <dbReference type="ChEBI" id="CHEBI:57540"/>
        <dbReference type="ChEBI" id="CHEBI:57945"/>
        <dbReference type="EC" id="1.17.1.4"/>
    </reaction>
</comment>
<keyword evidence="5 20" id="KW-0500">Molybdenum</keyword>
<dbReference type="GO" id="GO:0004854">
    <property type="term" value="F:xanthine dehydrogenase activity"/>
    <property type="evidence" value="ECO:0007669"/>
    <property type="project" value="UniProtKB-EC"/>
</dbReference>
<dbReference type="FunFam" id="3.30.43.10:FF:000001">
    <property type="entry name" value="Xanthine dehydrogenase/oxidase"/>
    <property type="match status" value="1"/>
</dbReference>
<dbReference type="Pfam" id="PF00111">
    <property type="entry name" value="Fer2"/>
    <property type="match status" value="1"/>
</dbReference>
<evidence type="ECO:0000256" key="15">
    <source>
        <dbReference type="ARBA" id="ARBA00034078"/>
    </source>
</evidence>
<keyword evidence="6" id="KW-0285">Flavoprotein</keyword>
<evidence type="ECO:0000256" key="9">
    <source>
        <dbReference type="ARBA" id="ARBA00022827"/>
    </source>
</evidence>
<evidence type="ECO:0000256" key="17">
    <source>
        <dbReference type="ARBA" id="ARBA00049517"/>
    </source>
</evidence>
<dbReference type="SUPFAM" id="SSF54665">
    <property type="entry name" value="CO dehydrogenase molybdoprotein N-domain-like"/>
    <property type="match status" value="1"/>
</dbReference>
<dbReference type="EMBL" id="ML120456">
    <property type="protein sequence ID" value="RPA93244.1"/>
    <property type="molecule type" value="Genomic_DNA"/>
</dbReference>
<feature type="binding site" evidence="19">
    <location>
        <position position="453"/>
    </location>
    <ligand>
        <name>FAD</name>
        <dbReference type="ChEBI" id="CHEBI:57692"/>
    </ligand>
</feature>
<keyword evidence="7 20" id="KW-0001">2Fe-2S</keyword>
<dbReference type="SUPFAM" id="SSF54292">
    <property type="entry name" value="2Fe-2S ferredoxin-like"/>
    <property type="match status" value="1"/>
</dbReference>
<dbReference type="Pfam" id="PF01799">
    <property type="entry name" value="Fer2_2"/>
    <property type="match status" value="1"/>
</dbReference>
<comment type="cofactor">
    <cofactor evidence="15">
        <name>[2Fe-2S] cluster</name>
        <dbReference type="ChEBI" id="CHEBI:190135"/>
    </cofactor>
</comment>
<feature type="binding site" evidence="20">
    <location>
        <position position="67"/>
    </location>
    <ligand>
        <name>[2Fe-2S] cluster</name>
        <dbReference type="ChEBI" id="CHEBI:190135"/>
        <label>1</label>
    </ligand>
</feature>
<dbReference type="EC" id="1.17.1.4" evidence="4"/>
<dbReference type="InterPro" id="IPR012675">
    <property type="entry name" value="Beta-grasp_dom_sf"/>
</dbReference>
<feature type="binding site" evidence="20">
    <location>
        <position position="910"/>
    </location>
    <ligand>
        <name>Mo-molybdopterin</name>
        <dbReference type="ChEBI" id="CHEBI:71302"/>
    </ligand>
    <ligandPart>
        <name>Mo</name>
        <dbReference type="ChEBI" id="CHEBI:28685"/>
    </ligandPart>
</feature>
<dbReference type="InterPro" id="IPR008274">
    <property type="entry name" value="AldOxase/xan_DH_MoCoBD1"/>
</dbReference>
<evidence type="ECO:0000256" key="10">
    <source>
        <dbReference type="ARBA" id="ARBA00023002"/>
    </source>
</evidence>
<evidence type="ECO:0000256" key="7">
    <source>
        <dbReference type="ARBA" id="ARBA00022714"/>
    </source>
</evidence>
<dbReference type="InterPro" id="IPR016166">
    <property type="entry name" value="FAD-bd_PCMH"/>
</dbReference>
<dbReference type="FunFam" id="3.30.365.10:FF:000004">
    <property type="entry name" value="Xanthine dehydrogenase oxidase"/>
    <property type="match status" value="1"/>
</dbReference>
<organism evidence="24 25">
    <name type="scientific">Choiromyces venosus 120613-1</name>
    <dbReference type="NCBI Taxonomy" id="1336337"/>
    <lineage>
        <taxon>Eukaryota</taxon>
        <taxon>Fungi</taxon>
        <taxon>Dikarya</taxon>
        <taxon>Ascomycota</taxon>
        <taxon>Pezizomycotina</taxon>
        <taxon>Pezizomycetes</taxon>
        <taxon>Pezizales</taxon>
        <taxon>Tuberaceae</taxon>
        <taxon>Choiromyces</taxon>
    </lineage>
</organism>
<dbReference type="PROSITE" id="PS51085">
    <property type="entry name" value="2FE2S_FER_2"/>
    <property type="match status" value="1"/>
</dbReference>
<dbReference type="Proteomes" id="UP000276215">
    <property type="component" value="Unassembled WGS sequence"/>
</dbReference>
<evidence type="ECO:0000256" key="14">
    <source>
        <dbReference type="ARBA" id="ARBA00023140"/>
    </source>
</evidence>
<feature type="binding site" evidence="20">
    <location>
        <position position="179"/>
    </location>
    <ligand>
        <name>[2Fe-2S] cluster</name>
        <dbReference type="ChEBI" id="CHEBI:190135"/>
        <label>2</label>
    </ligand>
</feature>
<dbReference type="InterPro" id="IPR016167">
    <property type="entry name" value="FAD-bd_PCMH_sub1"/>
</dbReference>
<dbReference type="Pfam" id="PF01315">
    <property type="entry name" value="Ald_Xan_dh_C"/>
    <property type="match status" value="1"/>
</dbReference>
<keyword evidence="9 19" id="KW-0274">FAD</keyword>
<feature type="binding site" evidence="20">
    <location>
        <position position="879"/>
    </location>
    <ligand>
        <name>Mo-molybdopterin</name>
        <dbReference type="ChEBI" id="CHEBI:71302"/>
    </ligand>
    <ligandPart>
        <name>Mo</name>
        <dbReference type="ChEBI" id="CHEBI:28685"/>
    </ligandPart>
</feature>
<evidence type="ECO:0000256" key="4">
    <source>
        <dbReference type="ARBA" id="ARBA00013123"/>
    </source>
</evidence>
<evidence type="ECO:0000256" key="8">
    <source>
        <dbReference type="ARBA" id="ARBA00022723"/>
    </source>
</evidence>
<keyword evidence="14" id="KW-0576">Peroxisome</keyword>
<evidence type="ECO:0000256" key="2">
    <source>
        <dbReference type="ARBA" id="ARBA00004275"/>
    </source>
</evidence>
<feature type="binding site" evidence="19">
    <location>
        <position position="992"/>
    </location>
    <ligand>
        <name>substrate</name>
    </ligand>
</feature>
<keyword evidence="11 20" id="KW-0408">Iron</keyword>
<evidence type="ECO:0000256" key="19">
    <source>
        <dbReference type="PIRSR" id="PIRSR000127-2"/>
    </source>
</evidence>
<evidence type="ECO:0000256" key="5">
    <source>
        <dbReference type="ARBA" id="ARBA00022505"/>
    </source>
</evidence>
<dbReference type="SMART" id="SM01008">
    <property type="entry name" value="Ald_Xan_dh_C"/>
    <property type="match status" value="1"/>
</dbReference>
<evidence type="ECO:0000256" key="1">
    <source>
        <dbReference type="ARBA" id="ARBA00001974"/>
    </source>
</evidence>
<evidence type="ECO:0000256" key="18">
    <source>
        <dbReference type="PIRSR" id="PIRSR000127-1"/>
    </source>
</evidence>
<dbReference type="InterPro" id="IPR002346">
    <property type="entry name" value="Mopterin_DH_FAD-bd"/>
</dbReference>
<reference evidence="24 25" key="1">
    <citation type="journal article" date="2018" name="Nat. Ecol. Evol.">
        <title>Pezizomycetes genomes reveal the molecular basis of ectomycorrhizal truffle lifestyle.</title>
        <authorList>
            <person name="Murat C."/>
            <person name="Payen T."/>
            <person name="Noel B."/>
            <person name="Kuo A."/>
            <person name="Morin E."/>
            <person name="Chen J."/>
            <person name="Kohler A."/>
            <person name="Krizsan K."/>
            <person name="Balestrini R."/>
            <person name="Da Silva C."/>
            <person name="Montanini B."/>
            <person name="Hainaut M."/>
            <person name="Levati E."/>
            <person name="Barry K.W."/>
            <person name="Belfiori B."/>
            <person name="Cichocki N."/>
            <person name="Clum A."/>
            <person name="Dockter R.B."/>
            <person name="Fauchery L."/>
            <person name="Guy J."/>
            <person name="Iotti M."/>
            <person name="Le Tacon F."/>
            <person name="Lindquist E.A."/>
            <person name="Lipzen A."/>
            <person name="Malagnac F."/>
            <person name="Mello A."/>
            <person name="Molinier V."/>
            <person name="Miyauchi S."/>
            <person name="Poulain J."/>
            <person name="Riccioni C."/>
            <person name="Rubini A."/>
            <person name="Sitrit Y."/>
            <person name="Splivallo R."/>
            <person name="Traeger S."/>
            <person name="Wang M."/>
            <person name="Zifcakova L."/>
            <person name="Wipf D."/>
            <person name="Zambonelli A."/>
            <person name="Paolocci F."/>
            <person name="Nowrousian M."/>
            <person name="Ottonello S."/>
            <person name="Baldrian P."/>
            <person name="Spatafora J.W."/>
            <person name="Henrissat B."/>
            <person name="Nagy L.G."/>
            <person name="Aury J.M."/>
            <person name="Wincker P."/>
            <person name="Grigoriev I.V."/>
            <person name="Bonfante P."/>
            <person name="Martin F.M."/>
        </authorList>
    </citation>
    <scope>NUCLEOTIDE SEQUENCE [LARGE SCALE GENOMIC DNA]</scope>
    <source>
        <strain evidence="24 25">120613-1</strain>
    </source>
</reference>
<feature type="domain" description="2Fe-2S ferredoxin-type" evidence="22">
    <location>
        <begin position="28"/>
        <end position="114"/>
    </location>
</feature>
<dbReference type="GO" id="GO:0006145">
    <property type="term" value="P:purine nucleobase catabolic process"/>
    <property type="evidence" value="ECO:0007669"/>
    <property type="project" value="UniProtKB-ARBA"/>
</dbReference>
<evidence type="ECO:0000256" key="3">
    <source>
        <dbReference type="ARBA" id="ARBA00006849"/>
    </source>
</evidence>
<dbReference type="InterPro" id="IPR036856">
    <property type="entry name" value="Ald_Oxase/Xan_DH_a/b_sf"/>
</dbReference>
<feature type="binding site" evidence="19">
    <location>
        <position position="1026"/>
    </location>
    <ligand>
        <name>substrate</name>
    </ligand>
</feature>
<dbReference type="Pfam" id="PF03450">
    <property type="entry name" value="CO_deh_flav_C"/>
    <property type="match status" value="1"/>
</dbReference>
<dbReference type="InterPro" id="IPR002888">
    <property type="entry name" value="2Fe-2S-bd"/>
</dbReference>
<keyword evidence="8 20" id="KW-0479">Metal-binding</keyword>
<dbReference type="GO" id="GO:0071949">
    <property type="term" value="F:FAD binding"/>
    <property type="evidence" value="ECO:0007669"/>
    <property type="project" value="InterPro"/>
</dbReference>
<feature type="binding site" evidence="20">
    <location>
        <position position="135"/>
    </location>
    <ligand>
        <name>[2Fe-2S] cluster</name>
        <dbReference type="ChEBI" id="CHEBI:190135"/>
        <label>2</label>
    </ligand>
</feature>
<dbReference type="InterPro" id="IPR036683">
    <property type="entry name" value="CO_DH_flav_C_dom_sf"/>
</dbReference>
<dbReference type="InterPro" id="IPR046867">
    <property type="entry name" value="AldOxase/xan_DH_MoCoBD2"/>
</dbReference>
<comment type="cofactor">
    <cofactor evidence="1 19">
        <name>FAD</name>
        <dbReference type="ChEBI" id="CHEBI:57692"/>
    </cofactor>
</comment>
<evidence type="ECO:0000256" key="13">
    <source>
        <dbReference type="ARBA" id="ARBA00023027"/>
    </source>
</evidence>
<dbReference type="Gene3D" id="3.90.1170.50">
    <property type="entry name" value="Aldehyde oxidase/xanthine dehydrogenase, a/b hammerhead"/>
    <property type="match status" value="1"/>
</dbReference>
<evidence type="ECO:0000256" key="11">
    <source>
        <dbReference type="ARBA" id="ARBA00023004"/>
    </source>
</evidence>
<feature type="binding site" evidence="19">
    <location>
        <position position="914"/>
    </location>
    <ligand>
        <name>substrate</name>
    </ligand>
</feature>
<dbReference type="Gene3D" id="3.10.20.30">
    <property type="match status" value="1"/>
</dbReference>
<dbReference type="InterPro" id="IPR036884">
    <property type="entry name" value="2Fe-2S-bd_dom_sf"/>
</dbReference>
<proteinExistence type="inferred from homology"/>
<dbReference type="SUPFAM" id="SSF56176">
    <property type="entry name" value="FAD-binding/transporter-associated domain-like"/>
    <property type="match status" value="1"/>
</dbReference>
<dbReference type="InterPro" id="IPR016208">
    <property type="entry name" value="Ald_Oxase/xanthine_DH-like"/>
</dbReference>
<dbReference type="OrthoDB" id="8300278at2759"/>
<dbReference type="PROSITE" id="PS00559">
    <property type="entry name" value="MOLYBDOPTERIN_EUK"/>
    <property type="match status" value="1"/>
</dbReference>
<feature type="domain" description="FAD-binding PCMH-type" evidence="23">
    <location>
        <begin position="344"/>
        <end position="530"/>
    </location>
</feature>
<keyword evidence="10" id="KW-0560">Oxidoreductase</keyword>
<dbReference type="GO" id="GO:0043546">
    <property type="term" value="F:molybdopterin cofactor binding"/>
    <property type="evidence" value="ECO:0007669"/>
    <property type="project" value="InterPro"/>
</dbReference>
<feature type="binding site" evidence="20">
    <location>
        <position position="75"/>
    </location>
    <ligand>
        <name>[2Fe-2S] cluster</name>
        <dbReference type="ChEBI" id="CHEBI:190135"/>
        <label>1</label>
    </ligand>
</feature>
<dbReference type="InterPro" id="IPR016169">
    <property type="entry name" value="FAD-bd_PCMH_sub2"/>
</dbReference>
<dbReference type="InterPro" id="IPR000674">
    <property type="entry name" value="Ald_Oxase/Xan_DH_a/b"/>
</dbReference>
<comment type="cofactor">
    <cofactor evidence="20">
        <name>Mo-molybdopterin</name>
        <dbReference type="ChEBI" id="CHEBI:71302"/>
    </cofactor>
    <text evidence="20">Binds 1 Mo-molybdopterin (Mo-MPT) cofactor per subunit.</text>
</comment>
<feature type="binding site" evidence="19">
    <location>
        <begin position="372"/>
        <end position="379"/>
    </location>
    <ligand>
        <name>FAD</name>
        <dbReference type="ChEBI" id="CHEBI:57692"/>
    </ligand>
</feature>
<gene>
    <name evidence="24" type="ORF">L873DRAFT_1706207</name>
</gene>
<keyword evidence="12 20" id="KW-0411">Iron-sulfur</keyword>
<keyword evidence="13" id="KW-0520">NAD</keyword>
<evidence type="ECO:0000256" key="16">
    <source>
        <dbReference type="ARBA" id="ARBA00049017"/>
    </source>
</evidence>
<evidence type="ECO:0000256" key="12">
    <source>
        <dbReference type="ARBA" id="ARBA00023014"/>
    </source>
</evidence>
<dbReference type="GO" id="GO:0005506">
    <property type="term" value="F:iron ion binding"/>
    <property type="evidence" value="ECO:0007669"/>
    <property type="project" value="InterPro"/>
</dbReference>
<sequence length="1453" mass="158092">MDLPKTSAAQPTANEALSPLVRSTYTSSSLNFYLNGTKITLTSVDPEATLLDFIRSQRKLKGTKLGCGEGGCGACTVVVQDVRDGGRIEHLAVNACLAPVLSVEGKHVITIEALGTAANPHPLQERIAKLHGSQCGFCTPGIVMSLYALLRNSYDPVTRRYVLSEEMVELEGALDGNLCRCTGYKPILDAAKSFVREDLGGVVFEGKKSKVEGELGGNYISGTKGSGTGSCGRPGGCCKDTPAAAAKPSADESSSDETESSGETGITETEEVPLSGATYGPPLKTCGLDDCCQLPSGGNKAATAVDVLGGKYSFPQFNFKSYEPHTEIIYPPALRKYTKQPIFYGNEKKVWFRPTTIEQLVELKHAYPSAKIVAGSSEVQVEVKFKHEKYGVSVYVGDIEGLKGFSIDEEGGKVVIGGNTSLTVLEKACLEGHRKLGKRGFVLEAIRKQLRYFAGRQIRNTATPAGNIVTASPISDLNPVLIASGTVLTAQSKTRSEFPLPMKEFFVAYRMTALPADSIITKLTIPLPAEGTREVIKSYKQAKRKDDDIAIVTAGFRVVLDESGVVTDISLAYGGMAPKTVEAKSTMDALLGKKWFDNTVLEGAMAAMEKDFPLGFTVPGGMPTYRKTLAFSFLFRFWHEVAAELELGTQEQQVDHAVIEEIHRGISYGSRDNDNPYEQRVVGKQIPHLSGLKQATGEAEYIDDMPNIEGQLFGGLVLSKKAHAKLVKVDFAPALQVPGVAGFVDINDLDDERNLWGSVKKDEPFFAKDFVHSHGQPIGMVYAESAAIAQAAVQLVDVRYEELPPILTISEAIAAKSFFLHGKMLIRGKPTAEGFKDCDFVYEGVARMGGQEHFYLETNAAAVIPRPEDGEMEVWSSTQNIMETQEFVSQVTGVPSSRIVAKVKRMGGGFGGKESRSVQLACILAVGAKKVGRPIRCMLNRDEDMMTSGQRNPFQAHWKVGVSKDGMLQVLDADVYNNAGYSQDLSGAVMDRALTHIDSCYWIPHVHLRGHVCKTNTHSNTAFRGFGAPQGQYIAECIITAIADHLEMSVDELRWKNLYKEGQLTPFLQPLEDWHVPQIITQLKAESDYDARVQQVEEFNRMHKWKKRGISLIPTKFGLAFSTAIHLNQAGALVHIYNDGSVLLAHGGTEMGQGLYTKMCQIAAQELNCPLDAIFTSETSSNTVANTSPTAASSGSDLNGMAVQHACQQLNARLEPFRQKYGADAPLKTLAHAAYFERVNLTANGHYKTPTIGYVWGNYVDPLPMYFYFTQGAAVSEVELDVLTGSHTVLRTDIKMDAGRSINPAIDYGQIEGAFVQGQGLFTMEETLWQRNGELFTRGPGAYKIPGFADIPQVFNVGLLKGVKWAKLRSIQSSKGIGEPPLFLGASVLFALREAVKAARESVAVDKEGLEVLQLDSPATAERMRIAVGDWIVRWAKVEAKEGEKGFLVEAMA</sequence>
<dbReference type="NCBIfam" id="TIGR02963">
    <property type="entry name" value="xanthine_xdhA"/>
    <property type="match status" value="1"/>
</dbReference>
<evidence type="ECO:0000313" key="24">
    <source>
        <dbReference type="EMBL" id="RPA93244.1"/>
    </source>
</evidence>
<feature type="binding site" evidence="20">
    <location>
        <position position="1024"/>
    </location>
    <ligand>
        <name>Mo-molybdopterin</name>
        <dbReference type="ChEBI" id="CHEBI:71302"/>
    </ligand>
    <ligandPart>
        <name>Mo</name>
        <dbReference type="ChEBI" id="CHEBI:28685"/>
    </ligandPart>
</feature>
<dbReference type="Gene3D" id="3.30.465.10">
    <property type="match status" value="1"/>
</dbReference>
<dbReference type="InterPro" id="IPR005107">
    <property type="entry name" value="CO_DH_flav_C"/>
</dbReference>
<dbReference type="InterPro" id="IPR036318">
    <property type="entry name" value="FAD-bd_PCMH-like_sf"/>
</dbReference>
<feature type="binding site" evidence="20">
    <location>
        <position position="1192"/>
    </location>
    <ligand>
        <name>Mo-molybdopterin</name>
        <dbReference type="ChEBI" id="CHEBI:71302"/>
    </ligand>
    <ligandPart>
        <name>Mo</name>
        <dbReference type="ChEBI" id="CHEBI:28685"/>
    </ligandPart>
</feature>
<dbReference type="FunFam" id="3.10.20.30:FF:000015">
    <property type="entry name" value="Aldehyde oxidase 1"/>
    <property type="match status" value="1"/>
</dbReference>
<dbReference type="PANTHER" id="PTHR45444:SF3">
    <property type="entry name" value="XANTHINE DEHYDROGENASE"/>
    <property type="match status" value="1"/>
</dbReference>
<dbReference type="Pfam" id="PF02738">
    <property type="entry name" value="MoCoBD_1"/>
    <property type="match status" value="1"/>
</dbReference>
<feature type="binding site" evidence="19">
    <location>
        <position position="540"/>
    </location>
    <ligand>
        <name>FAD</name>
        <dbReference type="ChEBI" id="CHEBI:57692"/>
    </ligand>
</feature>
<dbReference type="Pfam" id="PF00941">
    <property type="entry name" value="FAD_binding_5"/>
    <property type="match status" value="1"/>
</dbReference>
<dbReference type="Gene3D" id="3.30.365.10">
    <property type="entry name" value="Aldehyde oxidase/xanthine dehydrogenase, molybdopterin binding domain"/>
    <property type="match status" value="4"/>
</dbReference>
<dbReference type="PROSITE" id="PS00197">
    <property type="entry name" value="2FE2S_FER_1"/>
    <property type="match status" value="1"/>
</dbReference>
<name>A0A3N4JH96_9PEZI</name>
<dbReference type="FunFam" id="3.30.365.10:FF:000003">
    <property type="entry name" value="Aldehyde oxidase 1"/>
    <property type="match status" value="1"/>
</dbReference>
<feature type="binding site" evidence="20">
    <location>
        <position position="96"/>
    </location>
    <ligand>
        <name>[2Fe-2S] cluster</name>
        <dbReference type="ChEBI" id="CHEBI:190135"/>
        <label>1</label>
    </ligand>
</feature>
<dbReference type="Gene3D" id="3.30.43.10">
    <property type="entry name" value="Uridine Diphospho-n-acetylenolpyruvylglucosamine Reductase, domain 2"/>
    <property type="match status" value="1"/>
</dbReference>
<dbReference type="InterPro" id="IPR014307">
    <property type="entry name" value="Xanthine_DH_ssu"/>
</dbReference>
<dbReference type="SUPFAM" id="SSF56003">
    <property type="entry name" value="Molybdenum cofactor-binding domain"/>
    <property type="match status" value="1"/>
</dbReference>
<evidence type="ECO:0000259" key="23">
    <source>
        <dbReference type="PROSITE" id="PS51387"/>
    </source>
</evidence>
<feature type="binding site" evidence="20">
    <location>
        <position position="181"/>
    </location>
    <ligand>
        <name>[2Fe-2S] cluster</name>
        <dbReference type="ChEBI" id="CHEBI:190135"/>
        <label>2</label>
    </ligand>
</feature>
<dbReference type="FunFam" id="3.30.365.10:FF:000001">
    <property type="entry name" value="Xanthine dehydrogenase oxidase"/>
    <property type="match status" value="1"/>
</dbReference>
<feature type="active site" description="Proton acceptor" evidence="18">
    <location>
        <position position="1379"/>
    </location>
</feature>
<comment type="cofactor">
    <cofactor evidence="20">
        <name>[2Fe-2S] cluster</name>
        <dbReference type="ChEBI" id="CHEBI:190135"/>
    </cofactor>
    <text evidence="20">Binds 2 [2Fe-2S] clusters.</text>
</comment>
<evidence type="ECO:0000256" key="20">
    <source>
        <dbReference type="PIRSR" id="PIRSR000127-3"/>
    </source>
</evidence>
<dbReference type="InterPro" id="IPR022407">
    <property type="entry name" value="OxRdtase_Mopterin_BS"/>
</dbReference>
<dbReference type="SUPFAM" id="SSF55447">
    <property type="entry name" value="CO dehydrogenase flavoprotein C-terminal domain-like"/>
    <property type="match status" value="1"/>
</dbReference>
<dbReference type="InterPro" id="IPR001041">
    <property type="entry name" value="2Fe-2S_ferredoxin-type"/>
</dbReference>
<dbReference type="InterPro" id="IPR037165">
    <property type="entry name" value="AldOxase/xan_DH_Mopterin-bd_sf"/>
</dbReference>
<protein>
    <recommendedName>
        <fullName evidence="4">xanthine dehydrogenase</fullName>
        <ecNumber evidence="4">1.17.1.4</ecNumber>
    </recommendedName>
</protein>
<dbReference type="SUPFAM" id="SSF47741">
    <property type="entry name" value="CO dehydrogenase ISP C-domain like"/>
    <property type="match status" value="1"/>
</dbReference>
<dbReference type="InterPro" id="IPR006058">
    <property type="entry name" value="2Fe2S_fd_BS"/>
</dbReference>
<comment type="similarity">
    <text evidence="3">Belongs to the xanthine dehydrogenase family.</text>
</comment>
<evidence type="ECO:0000313" key="25">
    <source>
        <dbReference type="Proteomes" id="UP000276215"/>
    </source>
</evidence>
<dbReference type="PANTHER" id="PTHR45444">
    <property type="entry name" value="XANTHINE DEHYDROGENASE"/>
    <property type="match status" value="1"/>
</dbReference>
<dbReference type="PIRSF" id="PIRSF000127">
    <property type="entry name" value="Xanthine_DH"/>
    <property type="match status" value="1"/>
</dbReference>
<dbReference type="FunFam" id="3.30.365.10:FF:000002">
    <property type="entry name" value="Xanthine dehydrogenase oxidase"/>
    <property type="match status" value="1"/>
</dbReference>
<dbReference type="GO" id="GO:0051537">
    <property type="term" value="F:2 iron, 2 sulfur cluster binding"/>
    <property type="evidence" value="ECO:0007669"/>
    <property type="project" value="UniProtKB-KW"/>
</dbReference>
<dbReference type="PROSITE" id="PS51387">
    <property type="entry name" value="FAD_PCMH"/>
    <property type="match status" value="1"/>
</dbReference>
<dbReference type="SMART" id="SM01092">
    <property type="entry name" value="CO_deh_flav_C"/>
    <property type="match status" value="1"/>
</dbReference>
<evidence type="ECO:0000256" key="21">
    <source>
        <dbReference type="SAM" id="MobiDB-lite"/>
    </source>
</evidence>
<evidence type="ECO:0000256" key="6">
    <source>
        <dbReference type="ARBA" id="ARBA00022630"/>
    </source>
</evidence>
<feature type="binding site" evidence="20">
    <location>
        <position position="138"/>
    </location>
    <ligand>
        <name>[2Fe-2S] cluster</name>
        <dbReference type="ChEBI" id="CHEBI:190135"/>
        <label>2</label>
    </ligand>
</feature>